<name>A0ABT0J0C9_9MICO</name>
<keyword evidence="4" id="KW-1185">Reference proteome</keyword>
<dbReference type="RefSeq" id="WP_416342770.1">
    <property type="nucleotide sequence ID" value="NZ_JALQCY010000001.1"/>
</dbReference>
<sequence>MRRARPLSRQLPVVVVGMLVAGAALAGCGPAGGDGAEPVAEPAPAVSIPGDLSMGVEGEPSRSRDAASSPSPADEGAEPAADAEQCAALQQAWSTTNRALVDLSPEHPRALVQSFRTAEHAMAAAEPPEDLSTAWGTMSDYLASVATAFEDVDEDDADAVSSAMAGAITADDTADATAAAQDVTAFLAASCTAR</sequence>
<dbReference type="PROSITE" id="PS51257">
    <property type="entry name" value="PROKAR_LIPOPROTEIN"/>
    <property type="match status" value="1"/>
</dbReference>
<protein>
    <recommendedName>
        <fullName evidence="5">Lipoprotein</fullName>
    </recommendedName>
</protein>
<gene>
    <name evidence="3" type="ORF">M1843_04090</name>
</gene>
<evidence type="ECO:0000313" key="3">
    <source>
        <dbReference type="EMBL" id="MCK9792928.1"/>
    </source>
</evidence>
<feature type="chain" id="PRO_5045720084" description="Lipoprotein" evidence="2">
    <location>
        <begin position="27"/>
        <end position="194"/>
    </location>
</feature>
<dbReference type="EMBL" id="JALQCY010000001">
    <property type="protein sequence ID" value="MCK9792928.1"/>
    <property type="molecule type" value="Genomic_DNA"/>
</dbReference>
<evidence type="ECO:0008006" key="5">
    <source>
        <dbReference type="Google" id="ProtNLM"/>
    </source>
</evidence>
<feature type="compositionally biased region" description="Low complexity" evidence="1">
    <location>
        <begin position="36"/>
        <end position="46"/>
    </location>
</feature>
<feature type="compositionally biased region" description="Low complexity" evidence="1">
    <location>
        <begin position="66"/>
        <end position="86"/>
    </location>
</feature>
<organism evidence="3 4">
    <name type="scientific">Isoptericola peretonis</name>
    <dbReference type="NCBI Taxonomy" id="2918523"/>
    <lineage>
        <taxon>Bacteria</taxon>
        <taxon>Bacillati</taxon>
        <taxon>Actinomycetota</taxon>
        <taxon>Actinomycetes</taxon>
        <taxon>Micrococcales</taxon>
        <taxon>Promicromonosporaceae</taxon>
        <taxon>Isoptericola</taxon>
    </lineage>
</organism>
<feature type="region of interest" description="Disordered" evidence="1">
    <location>
        <begin position="31"/>
        <end position="86"/>
    </location>
</feature>
<accession>A0ABT0J0C9</accession>
<keyword evidence="2" id="KW-0732">Signal</keyword>
<evidence type="ECO:0000313" key="4">
    <source>
        <dbReference type="Proteomes" id="UP001651050"/>
    </source>
</evidence>
<comment type="caution">
    <text evidence="3">The sequence shown here is derived from an EMBL/GenBank/DDBJ whole genome shotgun (WGS) entry which is preliminary data.</text>
</comment>
<feature type="signal peptide" evidence="2">
    <location>
        <begin position="1"/>
        <end position="26"/>
    </location>
</feature>
<proteinExistence type="predicted"/>
<evidence type="ECO:0000256" key="1">
    <source>
        <dbReference type="SAM" id="MobiDB-lite"/>
    </source>
</evidence>
<evidence type="ECO:0000256" key="2">
    <source>
        <dbReference type="SAM" id="SignalP"/>
    </source>
</evidence>
<reference evidence="3 4" key="1">
    <citation type="submission" date="2022-02" db="EMBL/GenBank/DDBJ databases">
        <title>The car tank lid bacteriome: a reservoir of bacteria with potential in bioremediation of fuel.</title>
        <authorList>
            <person name="Vidal-Verdu A."/>
            <person name="Gomez-Martinez D."/>
            <person name="Latorre-Perez A."/>
            <person name="Pereto J."/>
            <person name="Porcar M."/>
        </authorList>
    </citation>
    <scope>NUCLEOTIDE SEQUENCE [LARGE SCALE GENOMIC DNA]</scope>
    <source>
        <strain evidence="3 4">4D.3</strain>
    </source>
</reference>
<dbReference type="Proteomes" id="UP001651050">
    <property type="component" value="Unassembled WGS sequence"/>
</dbReference>